<keyword evidence="7" id="KW-0539">Nucleus</keyword>
<dbReference type="PANTHER" id="PTHR22930:SF269">
    <property type="entry name" value="NUCLEASE HARBI1-LIKE PROTEIN"/>
    <property type="match status" value="1"/>
</dbReference>
<dbReference type="Proteomes" id="UP000504618">
    <property type="component" value="Unplaced"/>
</dbReference>
<dbReference type="Pfam" id="PF13359">
    <property type="entry name" value="DDE_Tnp_4"/>
    <property type="match status" value="1"/>
</dbReference>
<dbReference type="AlphaFoldDB" id="A0A6J1QJ85"/>
<evidence type="ECO:0000313" key="10">
    <source>
        <dbReference type="RefSeq" id="XP_024881928.1"/>
    </source>
</evidence>
<keyword evidence="6" id="KW-0378">Hydrolase</keyword>
<protein>
    <submittedName>
        <fullName evidence="10 11">Protein ALP1-like</fullName>
    </submittedName>
</protein>
<dbReference type="RefSeq" id="XP_024881929.1">
    <property type="nucleotide sequence ID" value="XM_025026161.1"/>
</dbReference>
<dbReference type="RefSeq" id="XP_024881928.1">
    <property type="nucleotide sequence ID" value="XM_025026160.1"/>
</dbReference>
<dbReference type="OrthoDB" id="6627079at2759"/>
<dbReference type="GeneID" id="112461084"/>
<reference evidence="10 11" key="1">
    <citation type="submission" date="2025-04" db="UniProtKB">
        <authorList>
            <consortium name="RefSeq"/>
        </authorList>
    </citation>
    <scope>IDENTIFICATION</scope>
    <source>
        <tissue evidence="10 11">Whole body</tissue>
    </source>
</reference>
<evidence type="ECO:0000256" key="2">
    <source>
        <dbReference type="ARBA" id="ARBA00004123"/>
    </source>
</evidence>
<evidence type="ECO:0000256" key="7">
    <source>
        <dbReference type="ARBA" id="ARBA00023242"/>
    </source>
</evidence>
<keyword evidence="5" id="KW-0479">Metal-binding</keyword>
<evidence type="ECO:0000256" key="4">
    <source>
        <dbReference type="ARBA" id="ARBA00022722"/>
    </source>
</evidence>
<keyword evidence="4" id="KW-0540">Nuclease</keyword>
<dbReference type="PANTHER" id="PTHR22930">
    <property type="match status" value="1"/>
</dbReference>
<accession>A0A6J1QJ85</accession>
<evidence type="ECO:0000313" key="11">
    <source>
        <dbReference type="RefSeq" id="XP_024881929.1"/>
    </source>
</evidence>
<keyword evidence="9" id="KW-1185">Reference proteome</keyword>
<dbReference type="GO" id="GO:0016787">
    <property type="term" value="F:hydrolase activity"/>
    <property type="evidence" value="ECO:0007669"/>
    <property type="project" value="UniProtKB-KW"/>
</dbReference>
<dbReference type="InterPro" id="IPR045249">
    <property type="entry name" value="HARBI1-like"/>
</dbReference>
<sequence length="430" mass="49987">MAASKRKKYYNWISNCNQIIRRKCQIQFENDIVFVILLSTYQKQKRHYSKKKFWVAPLFQNHNKYGFYKAILPNVRLESARFLNYFRMSSTQLENLLQIVGPKLQKQTHIREPVSAEERLCLTLRYLACGDSMVSISYQYLLGCTTISNIISETCEAIWNMLCPVVLPSFLTKEDWLRIAADFENQCNFPHCIGAIDGKHIVIQCPANAGSTYYNYKHSHSVVLMAICDANYLFTFVDIGAYGRRSDGGIFRECQFGKKFEQKKLNVPNAETIFENGPILPYCLVGDEAFPLKEYLLRPYPGRGGLNKEKNIFNYRLSRARRTIENTFGILASQWRILRKPIISTVETAEKIVQAIVCLHNWLRKQDINTNEYISASIIDHVDHNDFCTAYREIRRTGSYISTKSSIEIREKFCTYFNNEGSVPWQNDYI</sequence>
<evidence type="ECO:0000256" key="1">
    <source>
        <dbReference type="ARBA" id="ARBA00001968"/>
    </source>
</evidence>
<proteinExistence type="inferred from homology"/>
<evidence type="ECO:0000256" key="5">
    <source>
        <dbReference type="ARBA" id="ARBA00022723"/>
    </source>
</evidence>
<dbReference type="InterPro" id="IPR027806">
    <property type="entry name" value="HARBI1_dom"/>
</dbReference>
<dbReference type="GO" id="GO:0005634">
    <property type="term" value="C:nucleus"/>
    <property type="evidence" value="ECO:0007669"/>
    <property type="project" value="UniProtKB-SubCell"/>
</dbReference>
<gene>
    <name evidence="10 11" type="primary">LOC112461084</name>
</gene>
<comment type="similarity">
    <text evidence="3">Belongs to the HARBI1 family.</text>
</comment>
<evidence type="ECO:0000256" key="3">
    <source>
        <dbReference type="ARBA" id="ARBA00006958"/>
    </source>
</evidence>
<dbReference type="GO" id="GO:0046872">
    <property type="term" value="F:metal ion binding"/>
    <property type="evidence" value="ECO:0007669"/>
    <property type="project" value="UniProtKB-KW"/>
</dbReference>
<evidence type="ECO:0000259" key="8">
    <source>
        <dbReference type="Pfam" id="PF13359"/>
    </source>
</evidence>
<evidence type="ECO:0000313" key="9">
    <source>
        <dbReference type="Proteomes" id="UP000504618"/>
    </source>
</evidence>
<name>A0A6J1QJ85_9HYME</name>
<feature type="domain" description="DDE Tnp4" evidence="8">
    <location>
        <begin position="196"/>
        <end position="361"/>
    </location>
</feature>
<comment type="subcellular location">
    <subcellularLocation>
        <location evidence="2">Nucleus</location>
    </subcellularLocation>
</comment>
<dbReference type="GO" id="GO:0004518">
    <property type="term" value="F:nuclease activity"/>
    <property type="evidence" value="ECO:0007669"/>
    <property type="project" value="UniProtKB-KW"/>
</dbReference>
<evidence type="ECO:0000256" key="6">
    <source>
        <dbReference type="ARBA" id="ARBA00022801"/>
    </source>
</evidence>
<comment type="cofactor">
    <cofactor evidence="1">
        <name>a divalent metal cation</name>
        <dbReference type="ChEBI" id="CHEBI:60240"/>
    </cofactor>
</comment>
<organism evidence="9 10">
    <name type="scientific">Temnothorax curvispinosus</name>
    <dbReference type="NCBI Taxonomy" id="300111"/>
    <lineage>
        <taxon>Eukaryota</taxon>
        <taxon>Metazoa</taxon>
        <taxon>Ecdysozoa</taxon>
        <taxon>Arthropoda</taxon>
        <taxon>Hexapoda</taxon>
        <taxon>Insecta</taxon>
        <taxon>Pterygota</taxon>
        <taxon>Neoptera</taxon>
        <taxon>Endopterygota</taxon>
        <taxon>Hymenoptera</taxon>
        <taxon>Apocrita</taxon>
        <taxon>Aculeata</taxon>
        <taxon>Formicoidea</taxon>
        <taxon>Formicidae</taxon>
        <taxon>Myrmicinae</taxon>
        <taxon>Temnothorax</taxon>
    </lineage>
</organism>